<evidence type="ECO:0000313" key="1">
    <source>
        <dbReference type="EnsemblPlants" id="OB03G38340.1"/>
    </source>
</evidence>
<evidence type="ECO:0000313" key="2">
    <source>
        <dbReference type="Proteomes" id="UP000006038"/>
    </source>
</evidence>
<organism evidence="1">
    <name type="scientific">Oryza brachyantha</name>
    <name type="common">malo sina</name>
    <dbReference type="NCBI Taxonomy" id="4533"/>
    <lineage>
        <taxon>Eukaryota</taxon>
        <taxon>Viridiplantae</taxon>
        <taxon>Streptophyta</taxon>
        <taxon>Embryophyta</taxon>
        <taxon>Tracheophyta</taxon>
        <taxon>Spermatophyta</taxon>
        <taxon>Magnoliopsida</taxon>
        <taxon>Liliopsida</taxon>
        <taxon>Poales</taxon>
        <taxon>Poaceae</taxon>
        <taxon>BOP clade</taxon>
        <taxon>Oryzoideae</taxon>
        <taxon>Oryzeae</taxon>
        <taxon>Oryzinae</taxon>
        <taxon>Oryza</taxon>
    </lineage>
</organism>
<proteinExistence type="predicted"/>
<dbReference type="Gramene" id="OB03G38340.1">
    <property type="protein sequence ID" value="OB03G38340.1"/>
    <property type="gene ID" value="OB03G38340"/>
</dbReference>
<sequence length="64" mass="7383">MAMVAIGAGETMSRCLNRGHLLRRSTALWMLYNHGQLAHALWFLESSLELSHEDAYVTLFRLYE</sequence>
<protein>
    <submittedName>
        <fullName evidence="1">Uncharacterized protein</fullName>
    </submittedName>
</protein>
<name>J3LS08_ORYBR</name>
<dbReference type="HOGENOM" id="CLU_2871225_0_0_1"/>
<dbReference type="EnsemblPlants" id="OB03G38340.1">
    <property type="protein sequence ID" value="OB03G38340.1"/>
    <property type="gene ID" value="OB03G38340"/>
</dbReference>
<dbReference type="Proteomes" id="UP000006038">
    <property type="component" value="Chromosome 3"/>
</dbReference>
<dbReference type="AlphaFoldDB" id="J3LS08"/>
<accession>J3LS08</accession>
<keyword evidence="2" id="KW-1185">Reference proteome</keyword>
<reference evidence="1" key="2">
    <citation type="submission" date="2013-04" db="UniProtKB">
        <authorList>
            <consortium name="EnsemblPlants"/>
        </authorList>
    </citation>
    <scope>IDENTIFICATION</scope>
</reference>
<reference evidence="1" key="1">
    <citation type="journal article" date="2013" name="Nat. Commun.">
        <title>Whole-genome sequencing of Oryza brachyantha reveals mechanisms underlying Oryza genome evolution.</title>
        <authorList>
            <person name="Chen J."/>
            <person name="Huang Q."/>
            <person name="Gao D."/>
            <person name="Wang J."/>
            <person name="Lang Y."/>
            <person name="Liu T."/>
            <person name="Li B."/>
            <person name="Bai Z."/>
            <person name="Luis Goicoechea J."/>
            <person name="Liang C."/>
            <person name="Chen C."/>
            <person name="Zhang W."/>
            <person name="Sun S."/>
            <person name="Liao Y."/>
            <person name="Zhang X."/>
            <person name="Yang L."/>
            <person name="Song C."/>
            <person name="Wang M."/>
            <person name="Shi J."/>
            <person name="Liu G."/>
            <person name="Liu J."/>
            <person name="Zhou H."/>
            <person name="Zhou W."/>
            <person name="Yu Q."/>
            <person name="An N."/>
            <person name="Chen Y."/>
            <person name="Cai Q."/>
            <person name="Wang B."/>
            <person name="Liu B."/>
            <person name="Min J."/>
            <person name="Huang Y."/>
            <person name="Wu H."/>
            <person name="Li Z."/>
            <person name="Zhang Y."/>
            <person name="Yin Y."/>
            <person name="Song W."/>
            <person name="Jiang J."/>
            <person name="Jackson S.A."/>
            <person name="Wing R.A."/>
            <person name="Wang J."/>
            <person name="Chen M."/>
        </authorList>
    </citation>
    <scope>NUCLEOTIDE SEQUENCE [LARGE SCALE GENOMIC DNA]</scope>
    <source>
        <strain evidence="1">cv. IRGC 101232</strain>
    </source>
</reference>